<dbReference type="InterPro" id="IPR050653">
    <property type="entry name" value="Prot_Inhib_GrowthFact_Antg"/>
</dbReference>
<evidence type="ECO:0000256" key="2">
    <source>
        <dbReference type="ARBA" id="ARBA00022900"/>
    </source>
</evidence>
<evidence type="ECO:0000256" key="4">
    <source>
        <dbReference type="SAM" id="SignalP"/>
    </source>
</evidence>
<dbReference type="Proteomes" id="UP001652621">
    <property type="component" value="Unplaced"/>
</dbReference>
<evidence type="ECO:0000256" key="1">
    <source>
        <dbReference type="ARBA" id="ARBA00022690"/>
    </source>
</evidence>
<evidence type="ECO:0000256" key="3">
    <source>
        <dbReference type="ARBA" id="ARBA00023157"/>
    </source>
</evidence>
<feature type="signal peptide" evidence="4">
    <location>
        <begin position="1"/>
        <end position="16"/>
    </location>
</feature>
<dbReference type="PANTHER" id="PTHR10913">
    <property type="entry name" value="FOLLISTATIN-RELATED"/>
    <property type="match status" value="1"/>
</dbReference>
<dbReference type="PROSITE" id="PS51465">
    <property type="entry name" value="KAZAL_2"/>
    <property type="match status" value="2"/>
</dbReference>
<feature type="chain" id="PRO_5046060336" evidence="4">
    <location>
        <begin position="17"/>
        <end position="427"/>
    </location>
</feature>
<protein>
    <submittedName>
        <fullName evidence="7">Uncharacterized protein LOC109613012</fullName>
    </submittedName>
</protein>
<evidence type="ECO:0000259" key="5">
    <source>
        <dbReference type="PROSITE" id="PS51465"/>
    </source>
</evidence>
<evidence type="ECO:0000313" key="7">
    <source>
        <dbReference type="RefSeq" id="XP_058983587.1"/>
    </source>
</evidence>
<dbReference type="InterPro" id="IPR036058">
    <property type="entry name" value="Kazal_dom_sf"/>
</dbReference>
<organism evidence="6 7">
    <name type="scientific">Musca domestica</name>
    <name type="common">House fly</name>
    <dbReference type="NCBI Taxonomy" id="7370"/>
    <lineage>
        <taxon>Eukaryota</taxon>
        <taxon>Metazoa</taxon>
        <taxon>Ecdysozoa</taxon>
        <taxon>Arthropoda</taxon>
        <taxon>Hexapoda</taxon>
        <taxon>Insecta</taxon>
        <taxon>Pterygota</taxon>
        <taxon>Neoptera</taxon>
        <taxon>Endopterygota</taxon>
        <taxon>Diptera</taxon>
        <taxon>Brachycera</taxon>
        <taxon>Muscomorpha</taxon>
        <taxon>Muscoidea</taxon>
        <taxon>Muscidae</taxon>
        <taxon>Musca</taxon>
    </lineage>
</organism>
<keyword evidence="2" id="KW-0722">Serine protease inhibitor</keyword>
<evidence type="ECO:0000313" key="6">
    <source>
        <dbReference type="Proteomes" id="UP001652621"/>
    </source>
</evidence>
<keyword evidence="3" id="KW-1015">Disulfide bond</keyword>
<feature type="domain" description="Kazal-like" evidence="5">
    <location>
        <begin position="105"/>
        <end position="163"/>
    </location>
</feature>
<keyword evidence="1" id="KW-0646">Protease inhibitor</keyword>
<dbReference type="RefSeq" id="XP_058983587.1">
    <property type="nucleotide sequence ID" value="XM_059127604.1"/>
</dbReference>
<gene>
    <name evidence="7" type="primary">LOC109613012</name>
</gene>
<proteinExistence type="predicted"/>
<accession>A0ABM3VCS6</accession>
<name>A0ABM3VCS6_MUSDO</name>
<dbReference type="PANTHER" id="PTHR10913:SF45">
    <property type="entry name" value="FOLLISTATIN, ISOFORM A-RELATED"/>
    <property type="match status" value="1"/>
</dbReference>
<dbReference type="SMART" id="SM00280">
    <property type="entry name" value="KAZAL"/>
    <property type="match status" value="2"/>
</dbReference>
<dbReference type="CDD" id="cd00104">
    <property type="entry name" value="KAZAL_FS"/>
    <property type="match status" value="2"/>
</dbReference>
<dbReference type="InterPro" id="IPR002350">
    <property type="entry name" value="Kazal_dom"/>
</dbReference>
<reference evidence="7" key="1">
    <citation type="submission" date="2025-08" db="UniProtKB">
        <authorList>
            <consortium name="RefSeq"/>
        </authorList>
    </citation>
    <scope>IDENTIFICATION</scope>
    <source>
        <strain evidence="7">Aabys</strain>
        <tissue evidence="7">Whole body</tissue>
    </source>
</reference>
<dbReference type="SUPFAM" id="SSF100895">
    <property type="entry name" value="Kazal-type serine protease inhibitors"/>
    <property type="match status" value="2"/>
</dbReference>
<dbReference type="Pfam" id="PF07648">
    <property type="entry name" value="Kazal_2"/>
    <property type="match status" value="3"/>
</dbReference>
<keyword evidence="4" id="KW-0732">Signal</keyword>
<dbReference type="Gene3D" id="3.30.60.30">
    <property type="match status" value="2"/>
</dbReference>
<dbReference type="GeneID" id="109613012"/>
<feature type="domain" description="Kazal-like" evidence="5">
    <location>
        <begin position="164"/>
        <end position="216"/>
    </location>
</feature>
<sequence length="427" mass="49494">MKYLLPLLSFVIQTWAHNHFGPVVFRLNGPIQPYNIPRRTYNHLYHAQRPDSVHVVNYHQGCPDLLQPICATNGEVFLHFRNKCFLSNYNYQALIRGHREYLECPMQLCFSRCPPCPHVVEPICGLDLKTQELRNFKNVCEMQRAACNLGRDFRVQHRGHCSPNRQCPRFCPKFHQPVCAAFGKEVREFQNSCELQRSRCQSKIDWVLLNQGPCRDNNYNNRLPHPFHPPYQPFAFGDLSGSSSNHIQYPSRPQHPREELPLIIEYIEVPQPNHPVPIKYAPSLAPQPISRTNYKPQEVPYNQPTYVKLDPNFNSYANPSQLYHEPQKFQQGPPPTNRNINTPIYSSKRIPKSLSHQPVCGKISTDIARYPGLQQLEEEAKRRGEAWSVLPIWLCDVLSTINPVLSFEADFNKNSESNDYKTLKITE</sequence>
<keyword evidence="6" id="KW-1185">Reference proteome</keyword>